<dbReference type="EMBL" id="JAJEQN010000024">
    <property type="protein sequence ID" value="MCC2221952.1"/>
    <property type="molecule type" value="Genomic_DNA"/>
</dbReference>
<dbReference type="RefSeq" id="WP_308731923.1">
    <property type="nucleotide sequence ID" value="NZ_JAJEQN010000024.1"/>
</dbReference>
<keyword evidence="3" id="KW-1185">Reference proteome</keyword>
<name>A0AAE3JDM8_9FIRM</name>
<dbReference type="Proteomes" id="UP001198200">
    <property type="component" value="Unassembled WGS sequence"/>
</dbReference>
<feature type="region of interest" description="Disordered" evidence="1">
    <location>
        <begin position="230"/>
        <end position="250"/>
    </location>
</feature>
<dbReference type="PROSITE" id="PS51257">
    <property type="entry name" value="PROKAR_LIPOPROTEIN"/>
    <property type="match status" value="1"/>
</dbReference>
<feature type="region of interest" description="Disordered" evidence="1">
    <location>
        <begin position="35"/>
        <end position="58"/>
    </location>
</feature>
<evidence type="ECO:0000313" key="2">
    <source>
        <dbReference type="EMBL" id="MCC2221952.1"/>
    </source>
</evidence>
<organism evidence="2 3">
    <name type="scientific">Anthropogastromicrobium aceti</name>
    <dbReference type="NCBI Taxonomy" id="2981768"/>
    <lineage>
        <taxon>Bacteria</taxon>
        <taxon>Bacillati</taxon>
        <taxon>Bacillota</taxon>
        <taxon>Clostridia</taxon>
        <taxon>Lachnospirales</taxon>
        <taxon>Lachnospiraceae</taxon>
        <taxon>Anthropogastromicrobium</taxon>
    </lineage>
</organism>
<evidence type="ECO:0000256" key="1">
    <source>
        <dbReference type="SAM" id="MobiDB-lite"/>
    </source>
</evidence>
<gene>
    <name evidence="2" type="ORF">LKD48_09945</name>
</gene>
<comment type="caution">
    <text evidence="2">The sequence shown here is derived from an EMBL/GenBank/DDBJ whole genome shotgun (WGS) entry which is preliminary data.</text>
</comment>
<reference evidence="2 3" key="1">
    <citation type="submission" date="2021-10" db="EMBL/GenBank/DDBJ databases">
        <title>Anaerobic single-cell dispensing facilitates the cultivation of human gut bacteria.</title>
        <authorList>
            <person name="Afrizal A."/>
        </authorList>
    </citation>
    <scope>NUCLEOTIDE SEQUENCE [LARGE SCALE GENOMIC DNA]</scope>
    <source>
        <strain evidence="2 3">CLA-AA-H224</strain>
    </source>
</reference>
<accession>A0AAE3JDM8</accession>
<proteinExistence type="predicted"/>
<evidence type="ECO:0000313" key="3">
    <source>
        <dbReference type="Proteomes" id="UP001198200"/>
    </source>
</evidence>
<dbReference type="AlphaFoldDB" id="A0AAE3JDM8"/>
<sequence>MKNKKKKILTMVVVCSLLGTLGGCRFKRNVDISIPTEPEKTQSEMNQNDEDMSQVQNESAQTSAETLSVVYKNIDLNLFAQVFMETSTIEEAEKYKPKHSLGEYYYEIGGKTIVYTGITSGIISYNDVTDGAGDCYDAIINSLGYLTNGMGNSFRQLCPNESLDICSKEQAIEACSKYAQACGYGSDCDITVYAFTLDAIEKVNEVFADSISAPGEGFDIVTKGQVEELRDEGKDEEAEKMDDQLHSATGRGLPWKKEHEAMVVYYRSKLNGMLLDSHDAGLEIVYVPYIDKIVLITGHVPCQQTAVSKISELISKEAAVSQVAQTLGVRTQDDIQIDAVSLVYAMQYAGTDQLCAIPSWKVDYVLKNADENTKIRDSGSLWIDAVSGFVADYWKQD</sequence>
<protein>
    <submittedName>
        <fullName evidence="2">Uncharacterized protein</fullName>
    </submittedName>
</protein>